<keyword evidence="2" id="KW-1185">Reference proteome</keyword>
<evidence type="ECO:0008006" key="3">
    <source>
        <dbReference type="Google" id="ProtNLM"/>
    </source>
</evidence>
<dbReference type="PANTHER" id="PTHR12631">
    <property type="entry name" value="ALPHA-L-IDURONIDASE"/>
    <property type="match status" value="1"/>
</dbReference>
<dbReference type="AlphaFoldDB" id="A0A1T5CXI4"/>
<dbReference type="STRING" id="572036.SAMN05661099_2004"/>
<dbReference type="RefSeq" id="WP_079702548.1">
    <property type="nucleotide sequence ID" value="NZ_FUYR01000002.1"/>
</dbReference>
<dbReference type="GO" id="GO:0004553">
    <property type="term" value="F:hydrolase activity, hydrolyzing O-glycosyl compounds"/>
    <property type="evidence" value="ECO:0007669"/>
    <property type="project" value="TreeGrafter"/>
</dbReference>
<dbReference type="PROSITE" id="PS51257">
    <property type="entry name" value="PROKAR_LIPOPROTEIN"/>
    <property type="match status" value="1"/>
</dbReference>
<sequence length="539" mass="59916">MKNKDLLLGLASLAMLFSCQNIPGQHYQFGARKTPGDSPAQHVPLADGVALKNMFGVNTYEWNFLEDPNKPGNGMTIYEPKMALIKNFSGVRHYMDWEKLEDSPGQYTFNPTRRGGWNYDAIYQRCKQDGILVVSCLKETPDWLYNTYPEGQRDANNVPAPYGSNLEDPASYIAQAKVAFQFAARYGANRNVDPRLVTVNGTPRWTSDPLNEVKIGMDLIKYIEAGNERDRWWVGPRAFQSGRQYAAHLSAFYDGHKGKLGKNAGVKTADPTMKVVMAGLSKADVNYVKEMIEWCRENRGYRADGSVDLCFDIINYHLYSNDAQSTFRGVATRGVAPELSETGRVADEFVALSKDYAKGMDVWVTEAGFDINPGSPQRAIAIGGKSALVTQADWILRSSLLYARHGIRKLFFYQLFDDNSSSSMQYGTSGLAEGLRRRPAADYILQTSNLMGNYAYQQTISQDPLVDVYTFKGKKMYVLVIPDEKGRTGTFQLDLGKAATATIYSLKAGSSAMVQKKVNTKAGKVIVDVSETPVFVQGD</sequence>
<dbReference type="SUPFAM" id="SSF51445">
    <property type="entry name" value="(Trans)glycosidases"/>
    <property type="match status" value="1"/>
</dbReference>
<dbReference type="Gene3D" id="3.20.20.80">
    <property type="entry name" value="Glycosidases"/>
    <property type="match status" value="1"/>
</dbReference>
<gene>
    <name evidence="1" type="ORF">SAMN05661099_2004</name>
</gene>
<reference evidence="2" key="1">
    <citation type="submission" date="2017-02" db="EMBL/GenBank/DDBJ databases">
        <authorList>
            <person name="Varghese N."/>
            <person name="Submissions S."/>
        </authorList>
    </citation>
    <scope>NUCLEOTIDE SEQUENCE [LARGE SCALE GENOMIC DNA]</scope>
    <source>
        <strain evidence="2">DSM 22385</strain>
    </source>
</reference>
<name>A0A1T5CXI4_9SPHI</name>
<evidence type="ECO:0000313" key="1">
    <source>
        <dbReference type="EMBL" id="SKB64228.1"/>
    </source>
</evidence>
<dbReference type="EMBL" id="FUYR01000002">
    <property type="protein sequence ID" value="SKB64228.1"/>
    <property type="molecule type" value="Genomic_DNA"/>
</dbReference>
<evidence type="ECO:0000313" key="2">
    <source>
        <dbReference type="Proteomes" id="UP000189981"/>
    </source>
</evidence>
<dbReference type="InterPro" id="IPR017853">
    <property type="entry name" value="GH"/>
</dbReference>
<protein>
    <recommendedName>
        <fullName evidence="3">Beta-galactosidase</fullName>
    </recommendedName>
</protein>
<dbReference type="InterPro" id="IPR051923">
    <property type="entry name" value="Glycosyl_Hydrolase_39"/>
</dbReference>
<dbReference type="OrthoDB" id="177731at2"/>
<dbReference type="Proteomes" id="UP000189981">
    <property type="component" value="Unassembled WGS sequence"/>
</dbReference>
<proteinExistence type="predicted"/>
<organism evidence="1 2">
    <name type="scientific">Daejeonella lutea</name>
    <dbReference type="NCBI Taxonomy" id="572036"/>
    <lineage>
        <taxon>Bacteria</taxon>
        <taxon>Pseudomonadati</taxon>
        <taxon>Bacteroidota</taxon>
        <taxon>Sphingobacteriia</taxon>
        <taxon>Sphingobacteriales</taxon>
        <taxon>Sphingobacteriaceae</taxon>
        <taxon>Daejeonella</taxon>
    </lineage>
</organism>
<dbReference type="PANTHER" id="PTHR12631:SF10">
    <property type="entry name" value="BETA-XYLOSIDASE-LIKE PROTEIN-RELATED"/>
    <property type="match status" value="1"/>
</dbReference>
<accession>A0A1T5CXI4</accession>